<gene>
    <name evidence="3" type="ORF">BDK89_2015</name>
</gene>
<sequence length="327" mass="35272">MIPLSVLDLSVVRDGGTSSLALDHTTRLAQHADRLGFLRFWVAEHHNMGTVASTTPGVLAAHLAATTERIKVGSGGVMLPNHAPLAIAEQFALLESLYPGRIDLGIGRAPGTDPRTASAFGRHPHESVEKFPRDLIDVMGMLGDQRGDEGMWTSFRATPVLTSSPTVALLGSSGYSAQLAGMLGLPFAYAHHFDTGQTNLASQLYLDKFEPSPVLDEPYLILGVGALAAETDDEAARIGLPSQILRLGIRTNKRNPLVSPDAAVDHPDAQQARTMPSQQLIGSTERVVEGLRDLVHRTKADELMLTAATYDLEDRLRSLDLIHAAWR</sequence>
<name>A0A4R7HZ86_9ACTN</name>
<keyword evidence="4" id="KW-1185">Reference proteome</keyword>
<dbReference type="PANTHER" id="PTHR30137">
    <property type="entry name" value="LUCIFERASE-LIKE MONOOXYGENASE"/>
    <property type="match status" value="1"/>
</dbReference>
<proteinExistence type="predicted"/>
<evidence type="ECO:0000313" key="3">
    <source>
        <dbReference type="EMBL" id="TDT16425.1"/>
    </source>
</evidence>
<evidence type="ECO:0000256" key="1">
    <source>
        <dbReference type="ARBA" id="ARBA00007789"/>
    </source>
</evidence>
<protein>
    <submittedName>
        <fullName evidence="3">Luciferase family oxidoreductase group 1</fullName>
    </submittedName>
</protein>
<dbReference type="FunFam" id="3.20.20.30:FF:000002">
    <property type="entry name" value="LLM class flavin-dependent oxidoreductase"/>
    <property type="match status" value="1"/>
</dbReference>
<dbReference type="Pfam" id="PF00296">
    <property type="entry name" value="Bac_luciferase"/>
    <property type="match status" value="1"/>
</dbReference>
<feature type="domain" description="Luciferase-like" evidence="2">
    <location>
        <begin position="6"/>
        <end position="299"/>
    </location>
</feature>
<dbReference type="InterPro" id="IPR036661">
    <property type="entry name" value="Luciferase-like_sf"/>
</dbReference>
<dbReference type="RefSeq" id="WP_133868806.1">
    <property type="nucleotide sequence ID" value="NZ_SOAU01000001.1"/>
</dbReference>
<comment type="similarity">
    <text evidence="1">To bacterial alkanal monooxygenase alpha and beta chains.</text>
</comment>
<dbReference type="GO" id="GO:0005829">
    <property type="term" value="C:cytosol"/>
    <property type="evidence" value="ECO:0007669"/>
    <property type="project" value="TreeGrafter"/>
</dbReference>
<organism evidence="3 4">
    <name type="scientific">Ilumatobacter fluminis</name>
    <dbReference type="NCBI Taxonomy" id="467091"/>
    <lineage>
        <taxon>Bacteria</taxon>
        <taxon>Bacillati</taxon>
        <taxon>Actinomycetota</taxon>
        <taxon>Acidimicrobiia</taxon>
        <taxon>Acidimicrobiales</taxon>
        <taxon>Ilumatobacteraceae</taxon>
        <taxon>Ilumatobacter</taxon>
    </lineage>
</organism>
<comment type="caution">
    <text evidence="3">The sequence shown here is derived from an EMBL/GenBank/DDBJ whole genome shotgun (WGS) entry which is preliminary data.</text>
</comment>
<dbReference type="AlphaFoldDB" id="A0A4R7HZ86"/>
<dbReference type="InterPro" id="IPR011251">
    <property type="entry name" value="Luciferase-like_dom"/>
</dbReference>
<dbReference type="GO" id="GO:0016705">
    <property type="term" value="F:oxidoreductase activity, acting on paired donors, with incorporation or reduction of molecular oxygen"/>
    <property type="evidence" value="ECO:0007669"/>
    <property type="project" value="InterPro"/>
</dbReference>
<accession>A0A4R7HZ86</accession>
<dbReference type="OrthoDB" id="9780518at2"/>
<dbReference type="SUPFAM" id="SSF51679">
    <property type="entry name" value="Bacterial luciferase-like"/>
    <property type="match status" value="1"/>
</dbReference>
<dbReference type="InterPro" id="IPR050766">
    <property type="entry name" value="Bact_Lucif_Oxidored"/>
</dbReference>
<dbReference type="Gene3D" id="3.20.20.30">
    <property type="entry name" value="Luciferase-like domain"/>
    <property type="match status" value="1"/>
</dbReference>
<dbReference type="NCBIfam" id="TIGR03558">
    <property type="entry name" value="oxido_grp_1"/>
    <property type="match status" value="1"/>
</dbReference>
<dbReference type="Proteomes" id="UP000294558">
    <property type="component" value="Unassembled WGS sequence"/>
</dbReference>
<dbReference type="InterPro" id="IPR019949">
    <property type="entry name" value="CmoO-like"/>
</dbReference>
<evidence type="ECO:0000259" key="2">
    <source>
        <dbReference type="Pfam" id="PF00296"/>
    </source>
</evidence>
<evidence type="ECO:0000313" key="4">
    <source>
        <dbReference type="Proteomes" id="UP000294558"/>
    </source>
</evidence>
<reference evidence="3 4" key="1">
    <citation type="submission" date="2019-03" db="EMBL/GenBank/DDBJ databases">
        <title>Sequencing the genomes of 1000 actinobacteria strains.</title>
        <authorList>
            <person name="Klenk H.-P."/>
        </authorList>
    </citation>
    <scope>NUCLEOTIDE SEQUENCE [LARGE SCALE GENOMIC DNA]</scope>
    <source>
        <strain evidence="3 4">DSM 18936</strain>
    </source>
</reference>
<dbReference type="EMBL" id="SOAU01000001">
    <property type="protein sequence ID" value="TDT16425.1"/>
    <property type="molecule type" value="Genomic_DNA"/>
</dbReference>
<dbReference type="PANTHER" id="PTHR30137:SF6">
    <property type="entry name" value="LUCIFERASE-LIKE MONOOXYGENASE"/>
    <property type="match status" value="1"/>
</dbReference>